<sequence length="336" mass="38222">MVRVISVYVPTTVKEKKLFLEQLTLELDMIDGDFNCVEEDNERDAVAKRGVGEEGVRPVSQQTGAASSRGEADESDHRIYITPKLHQFRLNFKHLSKFNFSTHHQIQLSIWISSVDAGKPLYKIRTNITNNSNNVDFVTGFQILDLKDINLKLDDFCLKVIQRAKTLSHYLNVFKDGSSSTTSNESFGKATANPPTALLNVNEALKQQLPSNPDSSPGKDGISYRFIDRAFSSFGPLLVEGFIQGRSFHHNIQQLQQLVDKMNQDPLDFRESFILQLDFQKAFDRVSHQFLQQQLEQIYMPPNIINAIYHVDCLATTGTSLRQQLPRLNLLYLTRS</sequence>
<gene>
    <name evidence="1" type="ORF">Amon02_000062100</name>
</gene>
<accession>A0ACB5SSN0</accession>
<comment type="caution">
    <text evidence="1">The sequence shown here is derived from an EMBL/GenBank/DDBJ whole genome shotgun (WGS) entry which is preliminary data.</text>
</comment>
<protein>
    <submittedName>
        <fullName evidence="1">Unnamed protein product</fullName>
    </submittedName>
</protein>
<dbReference type="EMBL" id="BSXS01000228">
    <property type="protein sequence ID" value="GME71535.1"/>
    <property type="molecule type" value="Genomic_DNA"/>
</dbReference>
<evidence type="ECO:0000313" key="1">
    <source>
        <dbReference type="EMBL" id="GME71535.1"/>
    </source>
</evidence>
<keyword evidence="2" id="KW-1185">Reference proteome</keyword>
<name>A0ACB5SSN0_AMBMO</name>
<reference evidence="1" key="1">
    <citation type="submission" date="2023-04" db="EMBL/GenBank/DDBJ databases">
        <title>Ambrosiozyma monospora NBRC 10751.</title>
        <authorList>
            <person name="Ichikawa N."/>
            <person name="Sato H."/>
            <person name="Tonouchi N."/>
        </authorList>
    </citation>
    <scope>NUCLEOTIDE SEQUENCE</scope>
    <source>
        <strain evidence="1">NBRC 10751</strain>
    </source>
</reference>
<evidence type="ECO:0000313" key="2">
    <source>
        <dbReference type="Proteomes" id="UP001165064"/>
    </source>
</evidence>
<proteinExistence type="predicted"/>
<organism evidence="1 2">
    <name type="scientific">Ambrosiozyma monospora</name>
    <name type="common">Yeast</name>
    <name type="synonym">Endomycopsis monosporus</name>
    <dbReference type="NCBI Taxonomy" id="43982"/>
    <lineage>
        <taxon>Eukaryota</taxon>
        <taxon>Fungi</taxon>
        <taxon>Dikarya</taxon>
        <taxon>Ascomycota</taxon>
        <taxon>Saccharomycotina</taxon>
        <taxon>Pichiomycetes</taxon>
        <taxon>Pichiales</taxon>
        <taxon>Pichiaceae</taxon>
        <taxon>Ambrosiozyma</taxon>
    </lineage>
</organism>
<dbReference type="Proteomes" id="UP001165064">
    <property type="component" value="Unassembled WGS sequence"/>
</dbReference>